<gene>
    <name evidence="1" type="ORF">OCTVUL_1B021315</name>
</gene>
<evidence type="ECO:0000313" key="1">
    <source>
        <dbReference type="EMBL" id="CAI9715305.1"/>
    </source>
</evidence>
<protein>
    <submittedName>
        <fullName evidence="1">Uncharacterized protein</fullName>
    </submittedName>
</protein>
<evidence type="ECO:0000313" key="2">
    <source>
        <dbReference type="Proteomes" id="UP001162480"/>
    </source>
</evidence>
<dbReference type="EMBL" id="OX597814">
    <property type="protein sequence ID" value="CAI9715305.1"/>
    <property type="molecule type" value="Genomic_DNA"/>
</dbReference>
<dbReference type="AlphaFoldDB" id="A0AA36AFQ4"/>
<organism evidence="1 2">
    <name type="scientific">Octopus vulgaris</name>
    <name type="common">Common octopus</name>
    <dbReference type="NCBI Taxonomy" id="6645"/>
    <lineage>
        <taxon>Eukaryota</taxon>
        <taxon>Metazoa</taxon>
        <taxon>Spiralia</taxon>
        <taxon>Lophotrochozoa</taxon>
        <taxon>Mollusca</taxon>
        <taxon>Cephalopoda</taxon>
        <taxon>Coleoidea</taxon>
        <taxon>Octopodiformes</taxon>
        <taxon>Octopoda</taxon>
        <taxon>Incirrata</taxon>
        <taxon>Octopodidae</taxon>
        <taxon>Octopus</taxon>
    </lineage>
</organism>
<sequence length="72" mass="7391">MVRFPFSCFFNNDIGGGVGNCGFAVATGGGGGCDSVLASVFLVDTAADADFYNLAALFCGQLAILFSGRRIQ</sequence>
<reference evidence="1" key="1">
    <citation type="submission" date="2023-08" db="EMBL/GenBank/DDBJ databases">
        <authorList>
            <person name="Alioto T."/>
            <person name="Alioto T."/>
            <person name="Gomez Garrido J."/>
        </authorList>
    </citation>
    <scope>NUCLEOTIDE SEQUENCE</scope>
</reference>
<dbReference type="PROSITE" id="PS51257">
    <property type="entry name" value="PROKAR_LIPOPROTEIN"/>
    <property type="match status" value="1"/>
</dbReference>
<accession>A0AA36AFQ4</accession>
<keyword evidence="2" id="KW-1185">Reference proteome</keyword>
<proteinExistence type="predicted"/>
<name>A0AA36AFQ4_OCTVU</name>
<dbReference type="Proteomes" id="UP001162480">
    <property type="component" value="Chromosome 1"/>
</dbReference>